<evidence type="ECO:0000256" key="1">
    <source>
        <dbReference type="SAM" id="MobiDB-lite"/>
    </source>
</evidence>
<evidence type="ECO:0000313" key="4">
    <source>
        <dbReference type="Proteomes" id="UP000221394"/>
    </source>
</evidence>
<dbReference type="InterPro" id="IPR017927">
    <property type="entry name" value="FAD-bd_FR_type"/>
</dbReference>
<dbReference type="CDD" id="cd06193">
    <property type="entry name" value="siderophore_interacting"/>
    <property type="match status" value="1"/>
</dbReference>
<dbReference type="InterPro" id="IPR039374">
    <property type="entry name" value="SIP_fam"/>
</dbReference>
<feature type="compositionally biased region" description="Low complexity" evidence="1">
    <location>
        <begin position="236"/>
        <end position="248"/>
    </location>
</feature>
<dbReference type="Gene3D" id="2.40.30.10">
    <property type="entry name" value="Translation factors"/>
    <property type="match status" value="1"/>
</dbReference>
<dbReference type="OrthoDB" id="3291337at2"/>
<accession>A0A2A9EDV5</accession>
<dbReference type="Pfam" id="PF04954">
    <property type="entry name" value="SIP"/>
    <property type="match status" value="1"/>
</dbReference>
<dbReference type="InterPro" id="IPR017938">
    <property type="entry name" value="Riboflavin_synthase-like_b-brl"/>
</dbReference>
<gene>
    <name evidence="3" type="ORF">ATL41_1856</name>
</gene>
<feature type="region of interest" description="Disordered" evidence="1">
    <location>
        <begin position="233"/>
        <end position="261"/>
    </location>
</feature>
<dbReference type="EMBL" id="PDJH01000001">
    <property type="protein sequence ID" value="PFG37108.1"/>
    <property type="molecule type" value="Genomic_DNA"/>
</dbReference>
<organism evidence="3 4">
    <name type="scientific">Flavimobilis soli</name>
    <dbReference type="NCBI Taxonomy" id="442709"/>
    <lineage>
        <taxon>Bacteria</taxon>
        <taxon>Bacillati</taxon>
        <taxon>Actinomycetota</taxon>
        <taxon>Actinomycetes</taxon>
        <taxon>Micrococcales</taxon>
        <taxon>Jonesiaceae</taxon>
        <taxon>Flavimobilis</taxon>
    </lineage>
</organism>
<feature type="region of interest" description="Disordered" evidence="1">
    <location>
        <begin position="1"/>
        <end position="23"/>
    </location>
</feature>
<evidence type="ECO:0000313" key="3">
    <source>
        <dbReference type="EMBL" id="PFG37108.1"/>
    </source>
</evidence>
<proteinExistence type="predicted"/>
<feature type="compositionally biased region" description="Basic and acidic residues" evidence="1">
    <location>
        <begin position="10"/>
        <end position="19"/>
    </location>
</feature>
<dbReference type="AlphaFoldDB" id="A0A2A9EDV5"/>
<dbReference type="SUPFAM" id="SSF63380">
    <property type="entry name" value="Riboflavin synthase domain-like"/>
    <property type="match status" value="1"/>
</dbReference>
<dbReference type="PANTHER" id="PTHR30157:SF0">
    <property type="entry name" value="NADPH-DEPENDENT FERRIC-CHELATE REDUCTASE"/>
    <property type="match status" value="1"/>
</dbReference>
<evidence type="ECO:0000259" key="2">
    <source>
        <dbReference type="PROSITE" id="PS51384"/>
    </source>
</evidence>
<dbReference type="Pfam" id="PF08021">
    <property type="entry name" value="FAD_binding_9"/>
    <property type="match status" value="1"/>
</dbReference>
<dbReference type="Proteomes" id="UP000221394">
    <property type="component" value="Unassembled WGS sequence"/>
</dbReference>
<dbReference type="PANTHER" id="PTHR30157">
    <property type="entry name" value="FERRIC REDUCTASE, NADPH-DEPENDENT"/>
    <property type="match status" value="1"/>
</dbReference>
<feature type="domain" description="FAD-binding FR-type" evidence="2">
    <location>
        <begin position="32"/>
        <end position="165"/>
    </location>
</feature>
<dbReference type="InterPro" id="IPR007037">
    <property type="entry name" value="SIP_rossman_dom"/>
</dbReference>
<name>A0A2A9EDV5_9MICO</name>
<dbReference type="PROSITE" id="PS51384">
    <property type="entry name" value="FAD_FR"/>
    <property type="match status" value="1"/>
</dbReference>
<protein>
    <submittedName>
        <fullName evidence="3">NADPH-dependent ferric siderophore reductase</fullName>
    </submittedName>
</protein>
<dbReference type="InterPro" id="IPR039261">
    <property type="entry name" value="FNR_nucleotide-bd"/>
</dbReference>
<dbReference type="Gene3D" id="3.40.50.80">
    <property type="entry name" value="Nucleotide-binding domain of ferredoxin-NADP reductase (FNR) module"/>
    <property type="match status" value="1"/>
</dbReference>
<dbReference type="GO" id="GO:0016491">
    <property type="term" value="F:oxidoreductase activity"/>
    <property type="evidence" value="ECO:0007669"/>
    <property type="project" value="InterPro"/>
</dbReference>
<dbReference type="RefSeq" id="WP_098458200.1">
    <property type="nucleotide sequence ID" value="NZ_PDJH01000001.1"/>
</dbReference>
<sequence>MASSTAPAVRDARRAENRARRAAAAASAEPSYRAFAVTVGRVERLSPSFARVTFVGEDLAGFGREGLDQRIKIVLPDAAGRAPRLDDFTGDWYQVWREQPEAERHPFRTYSIRALRGEGAATELDVDFVLHGTGPTAGPASRWVANAQVGDRVVISGPNAAYDGPPVGLEFDPPAAAARVILAGDETAVPAVCAILEQLPAGTDVDAFLEVPTPADALDVDLPLGARLTWLPRTPGPARDGGPAAGSGTATVQTHDDAPRPRGELLDAAVRTCMAERENACVACALGHSCAVAHNRLPDDVDDIDVDTTILWDTPGMRALAGVAGAEPAQEAEPVRGSASCYAWIAGEAAIVRDLRRHLVRDLGIDRRWVAFMGYWRRGKAEG</sequence>
<comment type="caution">
    <text evidence="3">The sequence shown here is derived from an EMBL/GenBank/DDBJ whole genome shotgun (WGS) entry which is preliminary data.</text>
</comment>
<reference evidence="3 4" key="1">
    <citation type="submission" date="2017-10" db="EMBL/GenBank/DDBJ databases">
        <title>Sequencing the genomes of 1000 actinobacteria strains.</title>
        <authorList>
            <person name="Klenk H.-P."/>
        </authorList>
    </citation>
    <scope>NUCLEOTIDE SEQUENCE [LARGE SCALE GENOMIC DNA]</scope>
    <source>
        <strain evidence="3 4">DSM 21574</strain>
    </source>
</reference>
<keyword evidence="4" id="KW-1185">Reference proteome</keyword>
<dbReference type="InterPro" id="IPR013113">
    <property type="entry name" value="SIP_FAD-bd"/>
</dbReference>